<dbReference type="SUPFAM" id="SSF56219">
    <property type="entry name" value="DNase I-like"/>
    <property type="match status" value="1"/>
</dbReference>
<evidence type="ECO:0000313" key="3">
    <source>
        <dbReference type="Proteomes" id="UP001164776"/>
    </source>
</evidence>
<feature type="transmembrane region" description="Helical" evidence="1">
    <location>
        <begin position="12"/>
        <end position="33"/>
    </location>
</feature>
<dbReference type="Proteomes" id="UP001164776">
    <property type="component" value="Unassembled WGS sequence"/>
</dbReference>
<dbReference type="OrthoDB" id="684996at2759"/>
<accession>A0A9W8CFY7</accession>
<dbReference type="PANTHER" id="PTHR33710:SF71">
    <property type="entry name" value="ENDONUCLEASE_EXONUCLEASE_PHOSPHATASE DOMAIN-CONTAINING PROTEIN"/>
    <property type="match status" value="1"/>
</dbReference>
<evidence type="ECO:0008006" key="4">
    <source>
        <dbReference type="Google" id="ProtNLM"/>
    </source>
</evidence>
<dbReference type="AlphaFoldDB" id="A0A9W8CFY7"/>
<keyword evidence="1" id="KW-0812">Transmembrane</keyword>
<keyword evidence="1" id="KW-0472">Membrane</keyword>
<gene>
    <name evidence="2" type="ORF">BS78_K066000</name>
</gene>
<keyword evidence="3" id="KW-1185">Reference proteome</keyword>
<proteinExistence type="predicted"/>
<evidence type="ECO:0000256" key="1">
    <source>
        <dbReference type="SAM" id="Phobius"/>
    </source>
</evidence>
<comment type="caution">
    <text evidence="2">The sequence shown here is derived from an EMBL/GenBank/DDBJ whole genome shotgun (WGS) entry which is preliminary data.</text>
</comment>
<dbReference type="EMBL" id="MU629539">
    <property type="protein sequence ID" value="KAJ1256196.1"/>
    <property type="molecule type" value="Genomic_DNA"/>
</dbReference>
<evidence type="ECO:0000313" key="2">
    <source>
        <dbReference type="EMBL" id="KAJ1256196.1"/>
    </source>
</evidence>
<name>A0A9W8CFY7_9POAL</name>
<reference evidence="2 3" key="1">
    <citation type="submission" date="2022-10" db="EMBL/GenBank/DDBJ databases">
        <title>WGS assembly of Paspalum vaginatum 540-79.</title>
        <authorList>
            <person name="Sun G."/>
            <person name="Wase N."/>
            <person name="Shu S."/>
            <person name="Jenkins J."/>
            <person name="Zhou B."/>
            <person name="Torres-Rodriguez J."/>
            <person name="Chen C."/>
            <person name="Sandor L."/>
            <person name="Plott C."/>
            <person name="Yoshinga Y."/>
            <person name="Daum C."/>
            <person name="Qi P."/>
            <person name="Barry K."/>
            <person name="Lipzen A."/>
            <person name="Berry L."/>
            <person name="Pedersen C."/>
            <person name="Gottilla T."/>
            <person name="Foltz A."/>
            <person name="Yu H."/>
            <person name="O'Malley R."/>
            <person name="Zhang C."/>
            <person name="Devos K."/>
            <person name="Sigmon B."/>
            <person name="Yu B."/>
            <person name="Obata T."/>
            <person name="Schmutz J."/>
            <person name="Schnable J."/>
        </authorList>
    </citation>
    <scope>NUCLEOTIDE SEQUENCE [LARGE SCALE GENOMIC DNA]</scope>
    <source>
        <strain evidence="3">cv. 540-79</strain>
    </source>
</reference>
<sequence length="456" mass="52887">MVRLVGRLPSFGFGLSLVAWSIKAFCGFPLLFLMNHKAWIILNWNIKGLNAKDKWDKIREKIDESNCSIICIQETKRPMIDSIFVTNFAPKRFDKFDYSPSDGALGGILLLWNSALFDGTIIQKGSYAIHATFTSVHNLTIWNLVNVYGPCREPGRSEFIYWLKALEINDDSLWLLLGDYDFYRLPDDRNKLGGSYNDMLIFNDAINSLGLIELPIQGRTYSWSNMQANPLLEQLDWFFSSVNWTVSFPNTTVIALAKNHINHLPCKLVIDIKIPKANLFMFENFWVECPGFLATVSAWWNKHFFGHRSAASSFNAKLKNVRFELKKWSKRLSNLKTLISNCNKVIFCLDALENYMPLFFTEWNLRSLVQLQQQKLLKAQNIYWKQRHTLNRILFGDECTKYFHSMATINHKKTPSVKSLLQMVLQLVIISARRVFYCLLLRLDWVTVITQPCSMT</sequence>
<keyword evidence="1" id="KW-1133">Transmembrane helix</keyword>
<dbReference type="PANTHER" id="PTHR33710">
    <property type="entry name" value="BNAC02G09200D PROTEIN"/>
    <property type="match status" value="1"/>
</dbReference>
<organism evidence="2 3">
    <name type="scientific">Paspalum vaginatum</name>
    <name type="common">seashore paspalum</name>
    <dbReference type="NCBI Taxonomy" id="158149"/>
    <lineage>
        <taxon>Eukaryota</taxon>
        <taxon>Viridiplantae</taxon>
        <taxon>Streptophyta</taxon>
        <taxon>Embryophyta</taxon>
        <taxon>Tracheophyta</taxon>
        <taxon>Spermatophyta</taxon>
        <taxon>Magnoliopsida</taxon>
        <taxon>Liliopsida</taxon>
        <taxon>Poales</taxon>
        <taxon>Poaceae</taxon>
        <taxon>PACMAD clade</taxon>
        <taxon>Panicoideae</taxon>
        <taxon>Andropogonodae</taxon>
        <taxon>Paspaleae</taxon>
        <taxon>Paspalinae</taxon>
        <taxon>Paspalum</taxon>
    </lineage>
</organism>
<protein>
    <recommendedName>
        <fullName evidence="4">Endonuclease/exonuclease/phosphatase domain-containing protein</fullName>
    </recommendedName>
</protein>
<dbReference type="InterPro" id="IPR036691">
    <property type="entry name" value="Endo/exonu/phosph_ase_sf"/>
</dbReference>
<dbReference type="Gene3D" id="3.60.10.10">
    <property type="entry name" value="Endonuclease/exonuclease/phosphatase"/>
    <property type="match status" value="1"/>
</dbReference>